<name>A0AA95RVL0_9BACI</name>
<dbReference type="AlphaFoldDB" id="A0AA95RVL0"/>
<dbReference type="GO" id="GO:0051301">
    <property type="term" value="P:cell division"/>
    <property type="evidence" value="ECO:0007669"/>
    <property type="project" value="UniProtKB-KW"/>
</dbReference>
<evidence type="ECO:0000313" key="1">
    <source>
        <dbReference type="EMBL" id="WHY27657.1"/>
    </source>
</evidence>
<protein>
    <submittedName>
        <fullName evidence="1">Cell division protein SepF</fullName>
    </submittedName>
</protein>
<keyword evidence="1" id="KW-0132">Cell division</keyword>
<dbReference type="EMBL" id="CP126099">
    <property type="protein sequence ID" value="WHY27657.1"/>
    <property type="molecule type" value="Genomic_DNA"/>
</dbReference>
<accession>A0AA95RVL0</accession>
<organism evidence="1 2">
    <name type="scientific">Bacillus wiedmannii</name>
    <dbReference type="NCBI Taxonomy" id="1890302"/>
    <lineage>
        <taxon>Bacteria</taxon>
        <taxon>Bacillati</taxon>
        <taxon>Bacillota</taxon>
        <taxon>Bacilli</taxon>
        <taxon>Bacillales</taxon>
        <taxon>Bacillaceae</taxon>
        <taxon>Bacillus</taxon>
        <taxon>Bacillus cereus group</taxon>
    </lineage>
</organism>
<proteinExistence type="predicted"/>
<dbReference type="Proteomes" id="UP001178303">
    <property type="component" value="Chromosome"/>
</dbReference>
<sequence>MPKQLTIFDVEPVVSFDPKKAHIQRLNSKLRYADVVVQIPRQAKAIDELKLTTAPDECYELFEDYTIGIWRYKRVEDKQFVWEEAEKLCKQARDEKKPIPIRLHLSLEQSFVPENVVQYL</sequence>
<dbReference type="RefSeq" id="WP_283882331.1">
    <property type="nucleotide sequence ID" value="NZ_CP126099.1"/>
</dbReference>
<keyword evidence="1" id="KW-0131">Cell cycle</keyword>
<gene>
    <name evidence="1" type="ORF">QNH45_19475</name>
</gene>
<evidence type="ECO:0000313" key="2">
    <source>
        <dbReference type="Proteomes" id="UP001178303"/>
    </source>
</evidence>
<reference evidence="1" key="1">
    <citation type="submission" date="2023-05" db="EMBL/GenBank/DDBJ databases">
        <title>Comparative genomics of Bacillaceae isolates and their secondary metabolite potential.</title>
        <authorList>
            <person name="Song L."/>
            <person name="Nielsen L.J."/>
            <person name="Mohite O."/>
            <person name="Xu X."/>
            <person name="Weber T."/>
            <person name="Kovacs A.T."/>
        </authorList>
    </citation>
    <scope>NUCLEOTIDE SEQUENCE</scope>
    <source>
        <strain evidence="1">LN15</strain>
    </source>
</reference>